<dbReference type="InterPro" id="IPR050987">
    <property type="entry name" value="AtrR-like"/>
</dbReference>
<feature type="region of interest" description="Disordered" evidence="3">
    <location>
        <begin position="1"/>
        <end position="27"/>
    </location>
</feature>
<dbReference type="GO" id="GO:0000981">
    <property type="term" value="F:DNA-binding transcription factor activity, RNA polymerase II-specific"/>
    <property type="evidence" value="ECO:0007669"/>
    <property type="project" value="InterPro"/>
</dbReference>
<dbReference type="InterPro" id="IPR036864">
    <property type="entry name" value="Zn2-C6_fun-type_DNA-bd_sf"/>
</dbReference>
<dbReference type="SMART" id="SM00906">
    <property type="entry name" value="Fungal_trans"/>
    <property type="match status" value="1"/>
</dbReference>
<protein>
    <recommendedName>
        <fullName evidence="4">Zn(2)-C6 fungal-type domain-containing protein</fullName>
    </recommendedName>
</protein>
<dbReference type="GO" id="GO:0006351">
    <property type="term" value="P:DNA-templated transcription"/>
    <property type="evidence" value="ECO:0007669"/>
    <property type="project" value="InterPro"/>
</dbReference>
<accession>A0A1E3HFN9</accession>
<name>A0A1E3HFN9_9TREE</name>
<dbReference type="OrthoDB" id="4456959at2759"/>
<dbReference type="Proteomes" id="UP000094065">
    <property type="component" value="Unassembled WGS sequence"/>
</dbReference>
<dbReference type="Gene3D" id="4.10.240.10">
    <property type="entry name" value="Zn(2)-C6 fungal-type DNA-binding domain"/>
    <property type="match status" value="1"/>
</dbReference>
<dbReference type="Pfam" id="PF04082">
    <property type="entry name" value="Fungal_trans"/>
    <property type="match status" value="1"/>
</dbReference>
<dbReference type="InterPro" id="IPR007219">
    <property type="entry name" value="XnlR_reg_dom"/>
</dbReference>
<dbReference type="SMART" id="SM00066">
    <property type="entry name" value="GAL4"/>
    <property type="match status" value="1"/>
</dbReference>
<evidence type="ECO:0000256" key="2">
    <source>
        <dbReference type="ARBA" id="ARBA00023242"/>
    </source>
</evidence>
<proteinExistence type="predicted"/>
<feature type="compositionally biased region" description="Basic and acidic residues" evidence="3">
    <location>
        <begin position="165"/>
        <end position="181"/>
    </location>
</feature>
<sequence>MPARRRDGESEEGASPPSDTPGNKKRKVHRACDACRRRKIKCNGPMDSRINDKCAYCIKLGLECTYNNDTSNKRGPSKSYVQMLEQKCGRLETLLRQAFPDVDIRTYVGPELDPDAFEITAYSQALASYGIPPYPSVKPLPVPSPQVSAPALNTEPVTSSVLPRAGEKVRRGKDDDRQDKQTAEELSLARFMSRLNARGAQGRNHGKPSPAFLVCQLTEYRKSCAQNPQLIEDLEKTRRSQFWDMPQWETDMTNEGLRHADWSIWPSKGLDKLLIDAYFDHVDRFLPLLNRPRFQQEYDRALWRSHYGFSRVCLMVFANGAKFVQDPRVKLSQEDLQDTESASFTAGWRYFRAFINMGQNPLQCPTLFDLQTSVLLSQFLQGSTTLPHNLHNVYSIGISSAQDLGIHIRSLMEHVNPVEKELYVRAYWCLYHIDRHSSVFFGRPMAMRDVDFDIDYPRDVDDEYWESGDQSSRFLQPLGKVSRVARHIQILKLDRIMGQILHAIYTVNTSRDSNITHAYQSSGQLLDTCLNRWLAELPRELRWDPTCPDFGVLQQTASLLLYFYYCKSLVYRSYVTITFPDPVDSNPTLMPLAACLAAARSISEIIYTTLARSRQEGVPPGHALNVSFMLPAWSAGMIFLFSLTLVQDTSDEKQKMLREMRRLTEGMRDMELVWKQAGKITDFFEHLTKEVEKPRSTVWRPAEGGSGAGRVEDRQLIPLYVINSSPRELPQGQPQSPEILETWMKMDAFEFQMLGMGAGDAGSEPDEEWWIKLYDHYIAPDIMSTWS</sequence>
<dbReference type="PROSITE" id="PS00463">
    <property type="entry name" value="ZN2_CY6_FUNGAL_1"/>
    <property type="match status" value="1"/>
</dbReference>
<dbReference type="GO" id="GO:0003677">
    <property type="term" value="F:DNA binding"/>
    <property type="evidence" value="ECO:0007669"/>
    <property type="project" value="InterPro"/>
</dbReference>
<reference evidence="5 6" key="1">
    <citation type="submission" date="2016-06" db="EMBL/GenBank/DDBJ databases">
        <title>Evolution of pathogenesis and genome organization in the Tremellales.</title>
        <authorList>
            <person name="Cuomo C."/>
            <person name="Litvintseva A."/>
            <person name="Heitman J."/>
            <person name="Chen Y."/>
            <person name="Sun S."/>
            <person name="Springer D."/>
            <person name="Dromer F."/>
            <person name="Young S."/>
            <person name="Zeng Q."/>
            <person name="Chapman S."/>
            <person name="Gujja S."/>
            <person name="Saif S."/>
            <person name="Birren B."/>
        </authorList>
    </citation>
    <scope>NUCLEOTIDE SEQUENCE [LARGE SCALE GENOMIC DNA]</scope>
    <source>
        <strain evidence="5 6">CBS 6039</strain>
    </source>
</reference>
<dbReference type="AlphaFoldDB" id="A0A1E3HFN9"/>
<evidence type="ECO:0000313" key="5">
    <source>
        <dbReference type="EMBL" id="ODN75152.1"/>
    </source>
</evidence>
<comment type="caution">
    <text evidence="5">The sequence shown here is derived from an EMBL/GenBank/DDBJ whole genome shotgun (WGS) entry which is preliminary data.</text>
</comment>
<organism evidence="5 6">
    <name type="scientific">Cryptococcus amylolentus CBS 6039</name>
    <dbReference type="NCBI Taxonomy" id="1295533"/>
    <lineage>
        <taxon>Eukaryota</taxon>
        <taxon>Fungi</taxon>
        <taxon>Dikarya</taxon>
        <taxon>Basidiomycota</taxon>
        <taxon>Agaricomycotina</taxon>
        <taxon>Tremellomycetes</taxon>
        <taxon>Tremellales</taxon>
        <taxon>Cryptococcaceae</taxon>
        <taxon>Cryptococcus</taxon>
    </lineage>
</organism>
<dbReference type="STRING" id="1295533.A0A1E3HFN9"/>
<evidence type="ECO:0000256" key="1">
    <source>
        <dbReference type="ARBA" id="ARBA00022723"/>
    </source>
</evidence>
<keyword evidence="2" id="KW-0539">Nucleus</keyword>
<dbReference type="GeneID" id="30157666"/>
<dbReference type="CDD" id="cd12148">
    <property type="entry name" value="fungal_TF_MHR"/>
    <property type="match status" value="1"/>
</dbReference>
<dbReference type="EMBL" id="AWGJ01000010">
    <property type="protein sequence ID" value="ODN75152.1"/>
    <property type="molecule type" value="Genomic_DNA"/>
</dbReference>
<dbReference type="RefSeq" id="XP_018990802.1">
    <property type="nucleotide sequence ID" value="XM_019140827.1"/>
</dbReference>
<feature type="region of interest" description="Disordered" evidence="3">
    <location>
        <begin position="143"/>
        <end position="181"/>
    </location>
</feature>
<dbReference type="PANTHER" id="PTHR46910:SF38">
    <property type="entry name" value="ZN(2)-C6 FUNGAL-TYPE DOMAIN-CONTAINING PROTEIN"/>
    <property type="match status" value="1"/>
</dbReference>
<evidence type="ECO:0000259" key="4">
    <source>
        <dbReference type="PROSITE" id="PS50048"/>
    </source>
</evidence>
<dbReference type="PROSITE" id="PS50048">
    <property type="entry name" value="ZN2_CY6_FUNGAL_2"/>
    <property type="match status" value="1"/>
</dbReference>
<evidence type="ECO:0000313" key="6">
    <source>
        <dbReference type="Proteomes" id="UP000094065"/>
    </source>
</evidence>
<feature type="domain" description="Zn(2)-C6 fungal-type" evidence="4">
    <location>
        <begin position="31"/>
        <end position="66"/>
    </location>
</feature>
<dbReference type="SUPFAM" id="SSF57701">
    <property type="entry name" value="Zn2/Cys6 DNA-binding domain"/>
    <property type="match status" value="1"/>
</dbReference>
<keyword evidence="1" id="KW-0479">Metal-binding</keyword>
<dbReference type="CDD" id="cd00067">
    <property type="entry name" value="GAL4"/>
    <property type="match status" value="1"/>
</dbReference>
<evidence type="ECO:0000256" key="3">
    <source>
        <dbReference type="SAM" id="MobiDB-lite"/>
    </source>
</evidence>
<keyword evidence="6" id="KW-1185">Reference proteome</keyword>
<dbReference type="Pfam" id="PF00172">
    <property type="entry name" value="Zn_clus"/>
    <property type="match status" value="1"/>
</dbReference>
<dbReference type="InterPro" id="IPR001138">
    <property type="entry name" value="Zn2Cys6_DnaBD"/>
</dbReference>
<gene>
    <name evidence="5" type="ORF">L202_06357</name>
</gene>
<dbReference type="GO" id="GO:0008270">
    <property type="term" value="F:zinc ion binding"/>
    <property type="evidence" value="ECO:0007669"/>
    <property type="project" value="InterPro"/>
</dbReference>
<dbReference type="PANTHER" id="PTHR46910">
    <property type="entry name" value="TRANSCRIPTION FACTOR PDR1"/>
    <property type="match status" value="1"/>
</dbReference>